<name>A0A6H5IM00_9HYME</name>
<feature type="region of interest" description="Disordered" evidence="1">
    <location>
        <begin position="62"/>
        <end position="83"/>
    </location>
</feature>
<sequence>MIVRKRNRRKIPAAGDELTRRVSCSSVVYRPMQFRCTRNVRACYRGGRHICLMINLPRASPYTNDEEEEKTREEVGEKEEPSDVLPGLAVMEQAVGDWAAEDEAMAIDEVEEVVEGVSERDASKEWSSKSELTTASETKSISDTDSETSGASEAAARALNWPPRKRRQQAQPEPFVDMRALGSIRSGCWKCHGRSNSHTNCPDPQPGHFC</sequence>
<feature type="compositionally biased region" description="Basic and acidic residues" evidence="1">
    <location>
        <begin position="69"/>
        <end position="81"/>
    </location>
</feature>
<evidence type="ECO:0000256" key="1">
    <source>
        <dbReference type="SAM" id="MobiDB-lite"/>
    </source>
</evidence>
<accession>A0A6H5IM00</accession>
<gene>
    <name evidence="2" type="ORF">TBRA_LOCUS8637</name>
</gene>
<evidence type="ECO:0000313" key="3">
    <source>
        <dbReference type="Proteomes" id="UP000479190"/>
    </source>
</evidence>
<dbReference type="AlphaFoldDB" id="A0A6H5IM00"/>
<proteinExistence type="predicted"/>
<evidence type="ECO:0000313" key="2">
    <source>
        <dbReference type="EMBL" id="CAB0036786.1"/>
    </source>
</evidence>
<protein>
    <submittedName>
        <fullName evidence="2">Uncharacterized protein</fullName>
    </submittedName>
</protein>
<dbReference type="EMBL" id="CADCXV010000828">
    <property type="protein sequence ID" value="CAB0036786.1"/>
    <property type="molecule type" value="Genomic_DNA"/>
</dbReference>
<dbReference type="Proteomes" id="UP000479190">
    <property type="component" value="Unassembled WGS sequence"/>
</dbReference>
<keyword evidence="3" id="KW-1185">Reference proteome</keyword>
<feature type="region of interest" description="Disordered" evidence="1">
    <location>
        <begin position="116"/>
        <end position="176"/>
    </location>
</feature>
<feature type="compositionally biased region" description="Basic and acidic residues" evidence="1">
    <location>
        <begin position="117"/>
        <end position="128"/>
    </location>
</feature>
<organism evidence="2 3">
    <name type="scientific">Trichogramma brassicae</name>
    <dbReference type="NCBI Taxonomy" id="86971"/>
    <lineage>
        <taxon>Eukaryota</taxon>
        <taxon>Metazoa</taxon>
        <taxon>Ecdysozoa</taxon>
        <taxon>Arthropoda</taxon>
        <taxon>Hexapoda</taxon>
        <taxon>Insecta</taxon>
        <taxon>Pterygota</taxon>
        <taxon>Neoptera</taxon>
        <taxon>Endopterygota</taxon>
        <taxon>Hymenoptera</taxon>
        <taxon>Apocrita</taxon>
        <taxon>Proctotrupomorpha</taxon>
        <taxon>Chalcidoidea</taxon>
        <taxon>Trichogrammatidae</taxon>
        <taxon>Trichogramma</taxon>
    </lineage>
</organism>
<reference evidence="2 3" key="1">
    <citation type="submission" date="2020-02" db="EMBL/GenBank/DDBJ databases">
        <authorList>
            <person name="Ferguson B K."/>
        </authorList>
    </citation>
    <scope>NUCLEOTIDE SEQUENCE [LARGE SCALE GENOMIC DNA]</scope>
</reference>
<feature type="compositionally biased region" description="Polar residues" evidence="1">
    <location>
        <begin position="129"/>
        <end position="151"/>
    </location>
</feature>